<evidence type="ECO:0000256" key="2">
    <source>
        <dbReference type="ARBA" id="ARBA00022840"/>
    </source>
</evidence>
<dbReference type="PANTHER" id="PTHR16305">
    <property type="entry name" value="TESTICULAR SOLUBLE ADENYLYL CYCLASE"/>
    <property type="match status" value="1"/>
</dbReference>
<dbReference type="Proteomes" id="UP000722989">
    <property type="component" value="Unassembled WGS sequence"/>
</dbReference>
<name>A0ABX0Y715_9ACTN</name>
<dbReference type="RefSeq" id="WP_167928720.1">
    <property type="nucleotide sequence ID" value="NZ_JAATVY010000037.1"/>
</dbReference>
<evidence type="ECO:0000259" key="3">
    <source>
        <dbReference type="SMART" id="SM00382"/>
    </source>
</evidence>
<dbReference type="Pfam" id="PF13191">
    <property type="entry name" value="AAA_16"/>
    <property type="match status" value="1"/>
</dbReference>
<protein>
    <submittedName>
        <fullName evidence="4">AAA family ATPase</fullName>
    </submittedName>
</protein>
<keyword evidence="1" id="KW-0547">Nucleotide-binding</keyword>
<sequence>MTTPPTATLVPFVGRESEVFRLGSAWGASARGRPGLFVITGAAGIGKTRVAAEVARLARDTGGAVLAARCHEAERSLVLQPVVEAVGRHAATLPPEVLRRLAGQRAAALAALVPGLASALGPRLTTAASRAVPRHLAEEAVTAFLRALADREPVLLLVDDLHHAGSATVGLLREVARGAGGRLLVVATVRTPTGDPVLDALSDVATRLDLGPLAPTAVTRMVTAAGWAERADDIRDRTRGHPLFVVETVRALATGATRVPDSLEAAVLDRLRRVGEDTGQILRAAAVLGTTVDPATLARLVDLPLPQTAGHCEVALSAGLLAAVDDGYEFTHDLARELLCSTTPAAVRAVYHARAADLLSHRPEAMAAHAAAVGDWSRAARGWLLAGSEAARQLAADDAEALLTRAAEAARRAGDVAAETLAAAGLRELAADGPAEEVHLPRQR</sequence>
<dbReference type="SMART" id="SM00382">
    <property type="entry name" value="AAA"/>
    <property type="match status" value="1"/>
</dbReference>
<dbReference type="PANTHER" id="PTHR16305:SF35">
    <property type="entry name" value="TRANSCRIPTIONAL ACTIVATOR DOMAIN"/>
    <property type="match status" value="1"/>
</dbReference>
<dbReference type="InterPro" id="IPR041664">
    <property type="entry name" value="AAA_16"/>
</dbReference>
<dbReference type="InterPro" id="IPR027417">
    <property type="entry name" value="P-loop_NTPase"/>
</dbReference>
<keyword evidence="5" id="KW-1185">Reference proteome</keyword>
<keyword evidence="2" id="KW-0067">ATP-binding</keyword>
<dbReference type="EMBL" id="JAATVY010000037">
    <property type="protein sequence ID" value="NJC73818.1"/>
    <property type="molecule type" value="Genomic_DNA"/>
</dbReference>
<organism evidence="4 5">
    <name type="scientific">Planosporangium thailandense</name>
    <dbReference type="NCBI Taxonomy" id="765197"/>
    <lineage>
        <taxon>Bacteria</taxon>
        <taxon>Bacillati</taxon>
        <taxon>Actinomycetota</taxon>
        <taxon>Actinomycetes</taxon>
        <taxon>Micromonosporales</taxon>
        <taxon>Micromonosporaceae</taxon>
        <taxon>Planosporangium</taxon>
    </lineage>
</organism>
<dbReference type="InterPro" id="IPR003593">
    <property type="entry name" value="AAA+_ATPase"/>
</dbReference>
<reference evidence="4 5" key="1">
    <citation type="submission" date="2020-03" db="EMBL/GenBank/DDBJ databases">
        <title>WGS of the type strain of Planosporangium spp.</title>
        <authorList>
            <person name="Thawai C."/>
        </authorList>
    </citation>
    <scope>NUCLEOTIDE SEQUENCE [LARGE SCALE GENOMIC DNA]</scope>
    <source>
        <strain evidence="4 5">TBRC 5610</strain>
    </source>
</reference>
<evidence type="ECO:0000313" key="5">
    <source>
        <dbReference type="Proteomes" id="UP000722989"/>
    </source>
</evidence>
<dbReference type="SUPFAM" id="SSF52540">
    <property type="entry name" value="P-loop containing nucleoside triphosphate hydrolases"/>
    <property type="match status" value="1"/>
</dbReference>
<evidence type="ECO:0000313" key="4">
    <source>
        <dbReference type="EMBL" id="NJC73818.1"/>
    </source>
</evidence>
<evidence type="ECO:0000256" key="1">
    <source>
        <dbReference type="ARBA" id="ARBA00022741"/>
    </source>
</evidence>
<proteinExistence type="predicted"/>
<gene>
    <name evidence="4" type="ORF">HC031_29495</name>
</gene>
<feature type="domain" description="AAA+ ATPase" evidence="3">
    <location>
        <begin position="33"/>
        <end position="212"/>
    </location>
</feature>
<comment type="caution">
    <text evidence="4">The sequence shown here is derived from an EMBL/GenBank/DDBJ whole genome shotgun (WGS) entry which is preliminary data.</text>
</comment>
<dbReference type="Gene3D" id="3.40.50.300">
    <property type="entry name" value="P-loop containing nucleotide triphosphate hydrolases"/>
    <property type="match status" value="1"/>
</dbReference>
<accession>A0ABX0Y715</accession>